<dbReference type="EMBL" id="JARMDB010000026">
    <property type="protein sequence ID" value="MED1568625.1"/>
    <property type="molecule type" value="Genomic_DNA"/>
</dbReference>
<comment type="caution">
    <text evidence="1">The sequence shown here is derived from an EMBL/GenBank/DDBJ whole genome shotgun (WGS) entry which is preliminary data.</text>
</comment>
<gene>
    <name evidence="1" type="ORF">P4U88_22610</name>
</gene>
<evidence type="ECO:0000313" key="2">
    <source>
        <dbReference type="Proteomes" id="UP001309448"/>
    </source>
</evidence>
<evidence type="ECO:0000313" key="1">
    <source>
        <dbReference type="EMBL" id="MED1568625.1"/>
    </source>
</evidence>
<name>A0ABU6N0K2_9BACI</name>
<dbReference type="Gene3D" id="2.30.320.10">
    <property type="entry name" value="YwqG-like"/>
    <property type="match status" value="1"/>
</dbReference>
<dbReference type="Proteomes" id="UP001309448">
    <property type="component" value="Unassembled WGS sequence"/>
</dbReference>
<dbReference type="PANTHER" id="PTHR36436:SF6">
    <property type="entry name" value="SLL5081 PROTEIN"/>
    <property type="match status" value="1"/>
</dbReference>
<proteinExistence type="predicted"/>
<dbReference type="RefSeq" id="WP_327921462.1">
    <property type="nucleotide sequence ID" value="NZ_JARMDB010000026.1"/>
</dbReference>
<sequence>MKKMLQNVLKEYGIVHLEKRILDTLEPTIQIHLCQEADEKIAVGTSKFGGFPDLPDELEIPTKNDMPLYFIGQLNLEEVQSYHKGNPLPTKGMLYFFYDVEEEPWGFDPKDIGGHRVLYTENIANLKRREITTEVFPSSLISFEETWTLAKEKIGETGLSDDDEWDFYEEIEESYIREENDGFHHLLGSAQAIQSEEMAEECHLVTNRFYLGNASYPSDKEIKRLPGSPHDWMLLLQIDTNDESEMYWGDSGRLYFWIKKEDLLQKNFENTWLILQCC</sequence>
<dbReference type="PANTHER" id="PTHR36436">
    <property type="entry name" value="SLL5081 PROTEIN"/>
    <property type="match status" value="1"/>
</dbReference>
<dbReference type="Pfam" id="PF09234">
    <property type="entry name" value="DUF1963"/>
    <property type="match status" value="1"/>
</dbReference>
<dbReference type="InterPro" id="IPR015315">
    <property type="entry name" value="DUF1963"/>
</dbReference>
<organism evidence="1 2">
    <name type="scientific">Bacillus paramycoides</name>
    <dbReference type="NCBI Taxonomy" id="2026194"/>
    <lineage>
        <taxon>Bacteria</taxon>
        <taxon>Bacillati</taxon>
        <taxon>Bacillota</taxon>
        <taxon>Bacilli</taxon>
        <taxon>Bacillales</taxon>
        <taxon>Bacillaceae</taxon>
        <taxon>Bacillus</taxon>
        <taxon>Bacillus cereus group</taxon>
    </lineage>
</organism>
<accession>A0ABU6N0K2</accession>
<protein>
    <submittedName>
        <fullName evidence="1">YwqG family protein</fullName>
    </submittedName>
</protein>
<keyword evidence="2" id="KW-1185">Reference proteome</keyword>
<dbReference type="SUPFAM" id="SSF103032">
    <property type="entry name" value="Hypothetical protein YwqG"/>
    <property type="match status" value="1"/>
</dbReference>
<reference evidence="1 2" key="1">
    <citation type="submission" date="2023-03" db="EMBL/GenBank/DDBJ databases">
        <title>Bacillus Genome Sequencing.</title>
        <authorList>
            <person name="Dunlap C."/>
        </authorList>
    </citation>
    <scope>NUCLEOTIDE SEQUENCE [LARGE SCALE GENOMIC DNA]</scope>
    <source>
        <strain evidence="1 2">B-615</strain>
    </source>
</reference>
<dbReference type="InterPro" id="IPR035948">
    <property type="entry name" value="YwqG-like_sf"/>
</dbReference>